<name>U6K817_9EIME</name>
<keyword evidence="3" id="KW-0472">Membrane</keyword>
<dbReference type="GO" id="GO:0004386">
    <property type="term" value="F:helicase activity"/>
    <property type="evidence" value="ECO:0007669"/>
    <property type="project" value="UniProtKB-KW"/>
</dbReference>
<sequence length="301" mass="33558">MARHYAYHVDGFKGNPIEKIRAEFDRWSDYEIHQGVRMLAEQGDMKLADLALPAEAFLESTKLRKAFELLKEVQSRGEKVLVFSQFTSFLDVVEEALQLHLPSLRFCRLDGSTVVEERQRLVDGFNQTGECTAFLLSTKAGGQGLNLTAARTVILLDQLMRMAAAVGVHDSSRWRRGALAAASVFWLVFFGGGVVVIVLFVVFVMDWNPQNDRQAEDRVHRLGQTHEVTVYRLCCRGTVEESILKCCQRKLDLDSAFGGNSEVLQAAILRDSLESGGIDGEEPLLRLSPPPPKTSCKEPSS</sequence>
<dbReference type="VEuPathDB" id="ToxoDB:EMH_0079030"/>
<dbReference type="Proteomes" id="UP000030744">
    <property type="component" value="Unassembled WGS sequence"/>
</dbReference>
<evidence type="ECO:0000259" key="4">
    <source>
        <dbReference type="PROSITE" id="PS51194"/>
    </source>
</evidence>
<evidence type="ECO:0000256" key="2">
    <source>
        <dbReference type="SAM" id="MobiDB-lite"/>
    </source>
</evidence>
<dbReference type="EMBL" id="HG684719">
    <property type="protein sequence ID" value="CDJ32961.1"/>
    <property type="molecule type" value="Genomic_DNA"/>
</dbReference>
<dbReference type="InterPro" id="IPR049730">
    <property type="entry name" value="SNF2/RAD54-like_C"/>
</dbReference>
<dbReference type="PANTHER" id="PTHR10799">
    <property type="entry name" value="SNF2/RAD54 HELICASE FAMILY"/>
    <property type="match status" value="1"/>
</dbReference>
<dbReference type="GO" id="GO:0016787">
    <property type="term" value="F:hydrolase activity"/>
    <property type="evidence" value="ECO:0007669"/>
    <property type="project" value="UniProtKB-KW"/>
</dbReference>
<organism evidence="5 6">
    <name type="scientific">Eimeria mitis</name>
    <dbReference type="NCBI Taxonomy" id="44415"/>
    <lineage>
        <taxon>Eukaryota</taxon>
        <taxon>Sar</taxon>
        <taxon>Alveolata</taxon>
        <taxon>Apicomplexa</taxon>
        <taxon>Conoidasida</taxon>
        <taxon>Coccidia</taxon>
        <taxon>Eucoccidiorida</taxon>
        <taxon>Eimeriorina</taxon>
        <taxon>Eimeriidae</taxon>
        <taxon>Eimeria</taxon>
    </lineage>
</organism>
<dbReference type="OrthoDB" id="448448at2759"/>
<dbReference type="RefSeq" id="XP_013355525.1">
    <property type="nucleotide sequence ID" value="XM_013500071.1"/>
</dbReference>
<keyword evidence="1" id="KW-0378">Hydrolase</keyword>
<dbReference type="InterPro" id="IPR001650">
    <property type="entry name" value="Helicase_C-like"/>
</dbReference>
<dbReference type="SUPFAM" id="SSF52540">
    <property type="entry name" value="P-loop containing nucleoside triphosphate hydrolases"/>
    <property type="match status" value="2"/>
</dbReference>
<dbReference type="SMART" id="SM00490">
    <property type="entry name" value="HELICc"/>
    <property type="match status" value="1"/>
</dbReference>
<accession>U6K817</accession>
<evidence type="ECO:0000313" key="5">
    <source>
        <dbReference type="EMBL" id="CDJ32961.1"/>
    </source>
</evidence>
<feature type="region of interest" description="Disordered" evidence="2">
    <location>
        <begin position="275"/>
        <end position="301"/>
    </location>
</feature>
<evidence type="ECO:0000256" key="1">
    <source>
        <dbReference type="ARBA" id="ARBA00022801"/>
    </source>
</evidence>
<keyword evidence="3" id="KW-1133">Transmembrane helix</keyword>
<evidence type="ECO:0000256" key="3">
    <source>
        <dbReference type="SAM" id="Phobius"/>
    </source>
</evidence>
<protein>
    <submittedName>
        <fullName evidence="5">SNF2 family helicase, putative</fullName>
    </submittedName>
</protein>
<dbReference type="CDD" id="cd18793">
    <property type="entry name" value="SF2_C_SNF"/>
    <property type="match status" value="1"/>
</dbReference>
<evidence type="ECO:0000313" key="6">
    <source>
        <dbReference type="Proteomes" id="UP000030744"/>
    </source>
</evidence>
<keyword evidence="5" id="KW-0347">Helicase</keyword>
<reference evidence="5" key="2">
    <citation type="submission" date="2013-10" db="EMBL/GenBank/DDBJ databases">
        <authorList>
            <person name="Aslett M."/>
        </authorList>
    </citation>
    <scope>NUCLEOTIDE SEQUENCE [LARGE SCALE GENOMIC DNA]</scope>
    <source>
        <strain evidence="5">Houghton</strain>
    </source>
</reference>
<reference evidence="5" key="1">
    <citation type="submission" date="2013-10" db="EMBL/GenBank/DDBJ databases">
        <title>Genomic analysis of the causative agents of coccidiosis in chickens.</title>
        <authorList>
            <person name="Reid A.J."/>
            <person name="Blake D."/>
            <person name="Billington K."/>
            <person name="Browne H."/>
            <person name="Dunn M."/>
            <person name="Hung S."/>
            <person name="Kawahara F."/>
            <person name="Miranda-Saavedra D."/>
            <person name="Mourier T."/>
            <person name="Nagra H."/>
            <person name="Otto T.D."/>
            <person name="Rawlings N."/>
            <person name="Sanchez A."/>
            <person name="Sanders M."/>
            <person name="Subramaniam C."/>
            <person name="Tay Y."/>
            <person name="Dear P."/>
            <person name="Doerig C."/>
            <person name="Gruber A."/>
            <person name="Parkinson J."/>
            <person name="Shirley M."/>
            <person name="Wan K.L."/>
            <person name="Berriman M."/>
            <person name="Tomley F."/>
            <person name="Pain A."/>
        </authorList>
    </citation>
    <scope>NUCLEOTIDE SEQUENCE [LARGE SCALE GENOMIC DNA]</scope>
    <source>
        <strain evidence="5">Houghton</strain>
    </source>
</reference>
<dbReference type="GeneID" id="25382340"/>
<keyword evidence="5" id="KW-0067">ATP-binding</keyword>
<proteinExistence type="predicted"/>
<feature type="transmembrane region" description="Helical" evidence="3">
    <location>
        <begin position="179"/>
        <end position="205"/>
    </location>
</feature>
<dbReference type="InterPro" id="IPR027417">
    <property type="entry name" value="P-loop_NTPase"/>
</dbReference>
<dbReference type="PROSITE" id="PS51194">
    <property type="entry name" value="HELICASE_CTER"/>
    <property type="match status" value="1"/>
</dbReference>
<keyword evidence="5" id="KW-0547">Nucleotide-binding</keyword>
<dbReference type="AlphaFoldDB" id="U6K817"/>
<keyword evidence="3" id="KW-0812">Transmembrane</keyword>
<gene>
    <name evidence="5" type="ORF">EMH_0079030</name>
</gene>
<dbReference type="Pfam" id="PF00271">
    <property type="entry name" value="Helicase_C"/>
    <property type="match status" value="1"/>
</dbReference>
<dbReference type="Gene3D" id="3.40.50.300">
    <property type="entry name" value="P-loop containing nucleotide triphosphate hydrolases"/>
    <property type="match status" value="1"/>
</dbReference>
<feature type="domain" description="Helicase C-terminal" evidence="4">
    <location>
        <begin position="62"/>
        <end position="281"/>
    </location>
</feature>
<keyword evidence="6" id="KW-1185">Reference proteome</keyword>